<dbReference type="Pfam" id="PF00226">
    <property type="entry name" value="DnaJ"/>
    <property type="match status" value="1"/>
</dbReference>
<gene>
    <name evidence="3" type="primary">LOC111483143</name>
</gene>
<dbReference type="CDD" id="cd06257">
    <property type="entry name" value="DnaJ"/>
    <property type="match status" value="1"/>
</dbReference>
<evidence type="ECO:0000313" key="2">
    <source>
        <dbReference type="Proteomes" id="UP000504608"/>
    </source>
</evidence>
<name>A0A6J1J719_CUCMA</name>
<sequence>MEADCGSTSYYSILGVSSGCSVDEIRRAYRKLAMKWHPDRCVKNPLALCTAKRKFQQIQEAYSVLSDERKRTRYDAGIQDFDDDENDEEGMCDFMQELWSLIAEDKKREEKSYSLEELQGMLMEMAKGFDFNCWPSYGASECEITQGPKELHIYQGSDVHVWN</sequence>
<dbReference type="GeneID" id="111483143"/>
<evidence type="ECO:0000259" key="1">
    <source>
        <dbReference type="PROSITE" id="PS50076"/>
    </source>
</evidence>
<dbReference type="SUPFAM" id="SSF46565">
    <property type="entry name" value="Chaperone J-domain"/>
    <property type="match status" value="1"/>
</dbReference>
<dbReference type="PANTHER" id="PTHR44743">
    <property type="entry name" value="PUTATIVE, EXPRESSED-RELATED"/>
    <property type="match status" value="1"/>
</dbReference>
<dbReference type="OrthoDB" id="10250354at2759"/>
<proteinExistence type="predicted"/>
<evidence type="ECO:0000313" key="3">
    <source>
        <dbReference type="RefSeq" id="XP_022985061.1"/>
    </source>
</evidence>
<dbReference type="PROSITE" id="PS00636">
    <property type="entry name" value="DNAJ_1"/>
    <property type="match status" value="1"/>
</dbReference>
<dbReference type="Gene3D" id="1.10.287.110">
    <property type="entry name" value="DnaJ domain"/>
    <property type="match status" value="1"/>
</dbReference>
<dbReference type="AlphaFoldDB" id="A0A6J1J719"/>
<dbReference type="PROSITE" id="PS50076">
    <property type="entry name" value="DNAJ_2"/>
    <property type="match status" value="1"/>
</dbReference>
<dbReference type="PANTHER" id="PTHR44743:SF10">
    <property type="entry name" value="J DOMAIN-CONTAINING PROTEIN"/>
    <property type="match status" value="1"/>
</dbReference>
<dbReference type="PRINTS" id="PR00625">
    <property type="entry name" value="JDOMAIN"/>
</dbReference>
<protein>
    <submittedName>
        <fullName evidence="3">Uncharacterized protein LOC111483143 isoform X1</fullName>
    </submittedName>
</protein>
<dbReference type="SMART" id="SM00271">
    <property type="entry name" value="DnaJ"/>
    <property type="match status" value="1"/>
</dbReference>
<accession>A0A6J1J719</accession>
<dbReference type="InterPro" id="IPR036869">
    <property type="entry name" value="J_dom_sf"/>
</dbReference>
<reference evidence="3" key="1">
    <citation type="submission" date="2025-08" db="UniProtKB">
        <authorList>
            <consortium name="RefSeq"/>
        </authorList>
    </citation>
    <scope>IDENTIFICATION</scope>
    <source>
        <tissue evidence="3">Young leaves</tissue>
    </source>
</reference>
<dbReference type="InterPro" id="IPR018253">
    <property type="entry name" value="DnaJ_domain_CS"/>
</dbReference>
<organism evidence="2 3">
    <name type="scientific">Cucurbita maxima</name>
    <name type="common">Pumpkin</name>
    <name type="synonym">Winter squash</name>
    <dbReference type="NCBI Taxonomy" id="3661"/>
    <lineage>
        <taxon>Eukaryota</taxon>
        <taxon>Viridiplantae</taxon>
        <taxon>Streptophyta</taxon>
        <taxon>Embryophyta</taxon>
        <taxon>Tracheophyta</taxon>
        <taxon>Spermatophyta</taxon>
        <taxon>Magnoliopsida</taxon>
        <taxon>eudicotyledons</taxon>
        <taxon>Gunneridae</taxon>
        <taxon>Pentapetalae</taxon>
        <taxon>rosids</taxon>
        <taxon>fabids</taxon>
        <taxon>Cucurbitales</taxon>
        <taxon>Cucurbitaceae</taxon>
        <taxon>Cucurbiteae</taxon>
        <taxon>Cucurbita</taxon>
    </lineage>
</organism>
<feature type="domain" description="J" evidence="1">
    <location>
        <begin position="9"/>
        <end position="78"/>
    </location>
</feature>
<dbReference type="InterPro" id="IPR001623">
    <property type="entry name" value="DnaJ_domain"/>
</dbReference>
<keyword evidence="2" id="KW-1185">Reference proteome</keyword>
<dbReference type="KEGG" id="cmax:111483143"/>
<dbReference type="RefSeq" id="XP_022985061.1">
    <property type="nucleotide sequence ID" value="XM_023129293.1"/>
</dbReference>
<dbReference type="Proteomes" id="UP000504608">
    <property type="component" value="Unplaced"/>
</dbReference>